<evidence type="ECO:0000313" key="9">
    <source>
        <dbReference type="EMBL" id="CAA6819392.1"/>
    </source>
</evidence>
<accession>A0A6S6TEY8</accession>
<dbReference type="InterPro" id="IPR002716">
    <property type="entry name" value="PIN_dom"/>
</dbReference>
<evidence type="ECO:0000256" key="2">
    <source>
        <dbReference type="ARBA" id="ARBA00022649"/>
    </source>
</evidence>
<reference evidence="9" key="1">
    <citation type="submission" date="2020-01" db="EMBL/GenBank/DDBJ databases">
        <authorList>
            <person name="Meier V. D."/>
            <person name="Meier V D."/>
        </authorList>
    </citation>
    <scope>NUCLEOTIDE SEQUENCE</scope>
    <source>
        <strain evidence="9">HLG_WM_MAG_04</strain>
    </source>
</reference>
<sequence>MVIIDTCILIDYSKDKIEISEDEFVNCYVNSIIQLELLFGALNKRELKKLNKILAKCQLLDVDQEIMSLSVELMNRYGLSHGMGVYDAIIAATCMVYDLPLWTHNKKDFQFLDIDFKM</sequence>
<dbReference type="SUPFAM" id="SSF88723">
    <property type="entry name" value="PIN domain-like"/>
    <property type="match status" value="1"/>
</dbReference>
<evidence type="ECO:0000256" key="5">
    <source>
        <dbReference type="ARBA" id="ARBA00022801"/>
    </source>
</evidence>
<dbReference type="GO" id="GO:0016787">
    <property type="term" value="F:hydrolase activity"/>
    <property type="evidence" value="ECO:0007669"/>
    <property type="project" value="UniProtKB-KW"/>
</dbReference>
<dbReference type="AlphaFoldDB" id="A0A6S6TEY8"/>
<evidence type="ECO:0000259" key="8">
    <source>
        <dbReference type="Pfam" id="PF01850"/>
    </source>
</evidence>
<keyword evidence="5" id="KW-0378">Hydrolase</keyword>
<keyword evidence="4" id="KW-0479">Metal-binding</keyword>
<dbReference type="CDD" id="cd18741">
    <property type="entry name" value="PIN_VapC4-5_FitB-like"/>
    <property type="match status" value="1"/>
</dbReference>
<dbReference type="InterPro" id="IPR050556">
    <property type="entry name" value="Type_II_TA_system_RNase"/>
</dbReference>
<feature type="domain" description="PIN" evidence="8">
    <location>
        <begin position="2"/>
        <end position="109"/>
    </location>
</feature>
<evidence type="ECO:0000256" key="1">
    <source>
        <dbReference type="ARBA" id="ARBA00001946"/>
    </source>
</evidence>
<evidence type="ECO:0000256" key="6">
    <source>
        <dbReference type="ARBA" id="ARBA00022842"/>
    </source>
</evidence>
<name>A0A6S6TEY8_9BACT</name>
<keyword evidence="3" id="KW-0540">Nuclease</keyword>
<evidence type="ECO:0000256" key="3">
    <source>
        <dbReference type="ARBA" id="ARBA00022722"/>
    </source>
</evidence>
<dbReference type="Gene3D" id="3.40.50.1010">
    <property type="entry name" value="5'-nuclease"/>
    <property type="match status" value="1"/>
</dbReference>
<keyword evidence="2" id="KW-1277">Toxin-antitoxin system</keyword>
<dbReference type="InterPro" id="IPR029060">
    <property type="entry name" value="PIN-like_dom_sf"/>
</dbReference>
<evidence type="ECO:0000256" key="7">
    <source>
        <dbReference type="ARBA" id="ARBA00038093"/>
    </source>
</evidence>
<dbReference type="Pfam" id="PF01850">
    <property type="entry name" value="PIN"/>
    <property type="match status" value="1"/>
</dbReference>
<dbReference type="EMBL" id="CACVAX010000053">
    <property type="protein sequence ID" value="CAA6819392.1"/>
    <property type="molecule type" value="Genomic_DNA"/>
</dbReference>
<gene>
    <name evidence="9" type="ORF">HELGO_WM8704</name>
</gene>
<evidence type="ECO:0000256" key="4">
    <source>
        <dbReference type="ARBA" id="ARBA00022723"/>
    </source>
</evidence>
<comment type="similarity">
    <text evidence="7">Belongs to the PINc/VapC protein family.</text>
</comment>
<proteinExistence type="inferred from homology"/>
<dbReference type="PANTHER" id="PTHR33653">
    <property type="entry name" value="RIBONUCLEASE VAPC2"/>
    <property type="match status" value="1"/>
</dbReference>
<protein>
    <submittedName>
        <fullName evidence="9">Death on curing protein, Doc toxin</fullName>
    </submittedName>
</protein>
<dbReference type="GO" id="GO:0004518">
    <property type="term" value="F:nuclease activity"/>
    <property type="evidence" value="ECO:0007669"/>
    <property type="project" value="UniProtKB-KW"/>
</dbReference>
<keyword evidence="6" id="KW-0460">Magnesium</keyword>
<dbReference type="GO" id="GO:0046872">
    <property type="term" value="F:metal ion binding"/>
    <property type="evidence" value="ECO:0007669"/>
    <property type="project" value="UniProtKB-KW"/>
</dbReference>
<comment type="cofactor">
    <cofactor evidence="1">
        <name>Mg(2+)</name>
        <dbReference type="ChEBI" id="CHEBI:18420"/>
    </cofactor>
</comment>
<organism evidence="9">
    <name type="scientific">uncultured Sulfurovum sp</name>
    <dbReference type="NCBI Taxonomy" id="269237"/>
    <lineage>
        <taxon>Bacteria</taxon>
        <taxon>Pseudomonadati</taxon>
        <taxon>Campylobacterota</taxon>
        <taxon>Epsilonproteobacteria</taxon>
        <taxon>Campylobacterales</taxon>
        <taxon>Sulfurovaceae</taxon>
        <taxon>Sulfurovum</taxon>
        <taxon>environmental samples</taxon>
    </lineage>
</organism>
<dbReference type="PANTHER" id="PTHR33653:SF1">
    <property type="entry name" value="RIBONUCLEASE VAPC2"/>
    <property type="match status" value="1"/>
</dbReference>